<evidence type="ECO:0000256" key="1">
    <source>
        <dbReference type="ARBA" id="ARBA00022679"/>
    </source>
</evidence>
<dbReference type="Proteomes" id="UP000262477">
    <property type="component" value="Unassembled WGS sequence"/>
</dbReference>
<dbReference type="InterPro" id="IPR008278">
    <property type="entry name" value="4-PPantetheinyl_Trfase_dom"/>
</dbReference>
<evidence type="ECO:0000256" key="2">
    <source>
        <dbReference type="SAM" id="MobiDB-lite"/>
    </source>
</evidence>
<feature type="compositionally biased region" description="Polar residues" evidence="2">
    <location>
        <begin position="21"/>
        <end position="34"/>
    </location>
</feature>
<reference evidence="4 5" key="1">
    <citation type="submission" date="2018-08" db="EMBL/GenBank/DDBJ databases">
        <title>Streptomyces NEAU-D10 sp. nov., a novel Actinomycete isolated from soil.</title>
        <authorList>
            <person name="Jin L."/>
        </authorList>
    </citation>
    <scope>NUCLEOTIDE SEQUENCE [LARGE SCALE GENOMIC DNA]</scope>
    <source>
        <strain evidence="4 5">NEAU-D10</strain>
    </source>
</reference>
<feature type="region of interest" description="Disordered" evidence="2">
    <location>
        <begin position="11"/>
        <end position="35"/>
    </location>
</feature>
<sequence>MRGDEPFCGAHLLNHDGPANAPQQEESWDPSRSSELADGRLHIFSPTVGDIREATCLTAFLGELLHCSPRDIPLTRDGFGRPVFTEPPAATGRPAGTRLGLGIGADAGRQFLAVARDLPVALSVHTVPQGPVGELLLPFTPLERRYVQEAPADRRAHRLAQLWTRKEAALRLTGRGGLAVADEIDALSEARDGKVVIPASPTHPGGIAYVRDLPAGPRTVASAATSAPVPGVRIWHLNSLGTQADTQADTQAGTQAER</sequence>
<dbReference type="OrthoDB" id="4227214at2"/>
<dbReference type="GO" id="GO:0008897">
    <property type="term" value="F:holo-[acyl-carrier-protein] synthase activity"/>
    <property type="evidence" value="ECO:0007669"/>
    <property type="project" value="InterPro"/>
</dbReference>
<keyword evidence="1" id="KW-0808">Transferase</keyword>
<dbReference type="AlphaFoldDB" id="A0A371Q5B0"/>
<dbReference type="InterPro" id="IPR037143">
    <property type="entry name" value="4-PPantetheinyl_Trfase_dom_sf"/>
</dbReference>
<dbReference type="SUPFAM" id="SSF56214">
    <property type="entry name" value="4'-phosphopantetheinyl transferase"/>
    <property type="match status" value="1"/>
</dbReference>
<protein>
    <recommendedName>
        <fullName evidence="3">4'-phosphopantetheinyl transferase domain-containing protein</fullName>
    </recommendedName>
</protein>
<feature type="domain" description="4'-phosphopantetheinyl transferase" evidence="3">
    <location>
        <begin position="139"/>
        <end position="177"/>
    </location>
</feature>
<dbReference type="GO" id="GO:0000287">
    <property type="term" value="F:magnesium ion binding"/>
    <property type="evidence" value="ECO:0007669"/>
    <property type="project" value="InterPro"/>
</dbReference>
<organism evidence="4 5">
    <name type="scientific">Streptomyces inhibens</name>
    <dbReference type="NCBI Taxonomy" id="2293571"/>
    <lineage>
        <taxon>Bacteria</taxon>
        <taxon>Bacillati</taxon>
        <taxon>Actinomycetota</taxon>
        <taxon>Actinomycetes</taxon>
        <taxon>Kitasatosporales</taxon>
        <taxon>Streptomycetaceae</taxon>
        <taxon>Streptomyces</taxon>
    </lineage>
</organism>
<evidence type="ECO:0000259" key="3">
    <source>
        <dbReference type="Pfam" id="PF01648"/>
    </source>
</evidence>
<proteinExistence type="predicted"/>
<dbReference type="Pfam" id="PF01648">
    <property type="entry name" value="ACPS"/>
    <property type="match status" value="1"/>
</dbReference>
<dbReference type="Gene3D" id="3.90.470.20">
    <property type="entry name" value="4'-phosphopantetheinyl transferase domain"/>
    <property type="match status" value="1"/>
</dbReference>
<gene>
    <name evidence="4" type="ORF">DY245_13425</name>
</gene>
<accession>A0A371Q5B0</accession>
<dbReference type="EMBL" id="QUAC01000105">
    <property type="protein sequence ID" value="REK89859.1"/>
    <property type="molecule type" value="Genomic_DNA"/>
</dbReference>
<comment type="caution">
    <text evidence="4">The sequence shown here is derived from an EMBL/GenBank/DDBJ whole genome shotgun (WGS) entry which is preliminary data.</text>
</comment>
<name>A0A371Q5B0_STRIH</name>
<keyword evidence="5" id="KW-1185">Reference proteome</keyword>
<evidence type="ECO:0000313" key="4">
    <source>
        <dbReference type="EMBL" id="REK89859.1"/>
    </source>
</evidence>
<evidence type="ECO:0000313" key="5">
    <source>
        <dbReference type="Proteomes" id="UP000262477"/>
    </source>
</evidence>